<comment type="catalytic activity">
    <reaction evidence="7">
        <text>L-threonyl-[protein] + ATP = O-phospho-L-threonyl-[protein] + ADP + H(+)</text>
        <dbReference type="Rhea" id="RHEA:46608"/>
        <dbReference type="Rhea" id="RHEA-COMP:11060"/>
        <dbReference type="Rhea" id="RHEA-COMP:11605"/>
        <dbReference type="ChEBI" id="CHEBI:15378"/>
        <dbReference type="ChEBI" id="CHEBI:30013"/>
        <dbReference type="ChEBI" id="CHEBI:30616"/>
        <dbReference type="ChEBI" id="CHEBI:61977"/>
        <dbReference type="ChEBI" id="CHEBI:456216"/>
        <dbReference type="EC" id="2.7.11.1"/>
    </reaction>
</comment>
<dbReference type="Pfam" id="PF00069">
    <property type="entry name" value="Pkinase"/>
    <property type="match status" value="1"/>
</dbReference>
<dbReference type="GO" id="GO:0004674">
    <property type="term" value="F:protein serine/threonine kinase activity"/>
    <property type="evidence" value="ECO:0007669"/>
    <property type="project" value="UniProtKB-KW"/>
</dbReference>
<dbReference type="AlphaFoldDB" id="A0A815KCH3"/>
<dbReference type="GO" id="GO:0005956">
    <property type="term" value="C:protein kinase CK2 complex"/>
    <property type="evidence" value="ECO:0007669"/>
    <property type="project" value="TreeGrafter"/>
</dbReference>
<dbReference type="EC" id="2.7.11.1" evidence="1"/>
<dbReference type="SMART" id="SM00220">
    <property type="entry name" value="S_TKc"/>
    <property type="match status" value="1"/>
</dbReference>
<evidence type="ECO:0000256" key="7">
    <source>
        <dbReference type="ARBA" id="ARBA00047899"/>
    </source>
</evidence>
<dbReference type="GO" id="GO:0005829">
    <property type="term" value="C:cytosol"/>
    <property type="evidence" value="ECO:0007669"/>
    <property type="project" value="TreeGrafter"/>
</dbReference>
<accession>A0A815KCH3</accession>
<evidence type="ECO:0000256" key="5">
    <source>
        <dbReference type="ARBA" id="ARBA00022777"/>
    </source>
</evidence>
<comment type="caution">
    <text evidence="10">The sequence shown here is derived from an EMBL/GenBank/DDBJ whole genome shotgun (WGS) entry which is preliminary data.</text>
</comment>
<dbReference type="PANTHER" id="PTHR24054:SF0">
    <property type="entry name" value="CASEIN KINASE II SUBUNIT ALPHA"/>
    <property type="match status" value="1"/>
</dbReference>
<sequence length="607" mass="71964">MDTTDGHKETLPMLEEKQFVKEEKTKQVIEETEFPDELEKNERETEQIKRMAKTKCYRKTKLNWRNFVIETTKEVRVELERTSSKTNYRFFLKLYFDFPWDINLPGDLQSFDINCLLKYNNYFNDNILNYAEHFLNQFPLHSKLEAHEIQGVIFDDLMVNILNTFNNATSLKYLNTYSDYLGFNSHTNCAFIYKKININTHNEDEALKNFVVCVGDLKSPNESLSKTSIIKEMLRNMRTILSVQRRKKIYGFLCNYLHIKFFYIEKDLDLNSYVLFQSQELEMFSYSSETLSATDKSRKLCVNKDTWKIFTKFLTMNSEFYEYTRLNIDPHDDLLADQYHIMKELGNGLTSMIFLLEENENEYSAEDPPNHVMKILKESEDSYLFSNEIKIIERLKQFNDSSKFQLFFQDILHPSCPDKYLLYEKELQCIDTLSLMQSKQLIDIMKYLYDCHIIHRHVRPENLMLDKDTSHIKLIDFTFAITYDADGKAGSIGVTDTIAYAGHEFLEYYSELLFGSRLPNYRYERTFDLKCALNVIMALNDVLILAKIYEIETLIDIHQITLEALLFWLDIRRANKDYSNLVNLISNLHESSTFDVLKTEIEKLFNY</sequence>
<dbReference type="EMBL" id="CAJNOW010003738">
    <property type="protein sequence ID" value="CAF1393981.1"/>
    <property type="molecule type" value="Genomic_DNA"/>
</dbReference>
<dbReference type="SUPFAM" id="SSF56112">
    <property type="entry name" value="Protein kinase-like (PK-like)"/>
    <property type="match status" value="1"/>
</dbReference>
<keyword evidence="6" id="KW-0067">ATP-binding</keyword>
<evidence type="ECO:0000256" key="8">
    <source>
        <dbReference type="ARBA" id="ARBA00048679"/>
    </source>
</evidence>
<dbReference type="InterPro" id="IPR000719">
    <property type="entry name" value="Prot_kinase_dom"/>
</dbReference>
<gene>
    <name evidence="11" type="ORF">GIL414_LOCUS10960</name>
    <name evidence="10" type="ORF">KQP761_LOCUS9358</name>
</gene>
<proteinExistence type="predicted"/>
<dbReference type="PROSITE" id="PS50011">
    <property type="entry name" value="PROTEIN_KINASE_DOM"/>
    <property type="match status" value="1"/>
</dbReference>
<evidence type="ECO:0000256" key="4">
    <source>
        <dbReference type="ARBA" id="ARBA00022741"/>
    </source>
</evidence>
<reference evidence="10" key="1">
    <citation type="submission" date="2021-02" db="EMBL/GenBank/DDBJ databases">
        <authorList>
            <person name="Nowell W R."/>
        </authorList>
    </citation>
    <scope>NUCLEOTIDE SEQUENCE</scope>
</reference>
<dbReference type="GO" id="GO:0005634">
    <property type="term" value="C:nucleus"/>
    <property type="evidence" value="ECO:0007669"/>
    <property type="project" value="TreeGrafter"/>
</dbReference>
<evidence type="ECO:0000313" key="12">
    <source>
        <dbReference type="Proteomes" id="UP000663834"/>
    </source>
</evidence>
<evidence type="ECO:0000313" key="11">
    <source>
        <dbReference type="EMBL" id="CAF3986334.1"/>
    </source>
</evidence>
<dbReference type="GO" id="GO:0051726">
    <property type="term" value="P:regulation of cell cycle"/>
    <property type="evidence" value="ECO:0007669"/>
    <property type="project" value="TreeGrafter"/>
</dbReference>
<evidence type="ECO:0000256" key="3">
    <source>
        <dbReference type="ARBA" id="ARBA00022679"/>
    </source>
</evidence>
<evidence type="ECO:0000256" key="2">
    <source>
        <dbReference type="ARBA" id="ARBA00022527"/>
    </source>
</evidence>
<feature type="domain" description="Protein kinase" evidence="9">
    <location>
        <begin position="339"/>
        <end position="607"/>
    </location>
</feature>
<dbReference type="Proteomes" id="UP000681720">
    <property type="component" value="Unassembled WGS sequence"/>
</dbReference>
<dbReference type="EMBL" id="CAJOBJ010004019">
    <property type="protein sequence ID" value="CAF3986334.1"/>
    <property type="molecule type" value="Genomic_DNA"/>
</dbReference>
<comment type="catalytic activity">
    <reaction evidence="8">
        <text>L-seryl-[protein] + ATP = O-phospho-L-seryl-[protein] + ADP + H(+)</text>
        <dbReference type="Rhea" id="RHEA:17989"/>
        <dbReference type="Rhea" id="RHEA-COMP:9863"/>
        <dbReference type="Rhea" id="RHEA-COMP:11604"/>
        <dbReference type="ChEBI" id="CHEBI:15378"/>
        <dbReference type="ChEBI" id="CHEBI:29999"/>
        <dbReference type="ChEBI" id="CHEBI:30616"/>
        <dbReference type="ChEBI" id="CHEBI:83421"/>
        <dbReference type="ChEBI" id="CHEBI:456216"/>
        <dbReference type="EC" id="2.7.11.1"/>
    </reaction>
</comment>
<protein>
    <recommendedName>
        <fullName evidence="1">non-specific serine/threonine protein kinase</fullName>
        <ecNumber evidence="1">2.7.11.1</ecNumber>
    </recommendedName>
</protein>
<evidence type="ECO:0000259" key="9">
    <source>
        <dbReference type="PROSITE" id="PS50011"/>
    </source>
</evidence>
<evidence type="ECO:0000256" key="6">
    <source>
        <dbReference type="ARBA" id="ARBA00022840"/>
    </source>
</evidence>
<keyword evidence="4" id="KW-0547">Nucleotide-binding</keyword>
<keyword evidence="5" id="KW-0418">Kinase</keyword>
<dbReference type="OrthoDB" id="10037698at2759"/>
<name>A0A815KCH3_9BILA</name>
<dbReference type="Gene3D" id="1.10.510.10">
    <property type="entry name" value="Transferase(Phosphotransferase) domain 1"/>
    <property type="match status" value="1"/>
</dbReference>
<dbReference type="InterPro" id="IPR011009">
    <property type="entry name" value="Kinase-like_dom_sf"/>
</dbReference>
<keyword evidence="2" id="KW-0723">Serine/threonine-protein kinase</keyword>
<evidence type="ECO:0000313" key="10">
    <source>
        <dbReference type="EMBL" id="CAF1393981.1"/>
    </source>
</evidence>
<dbReference type="GO" id="GO:0005524">
    <property type="term" value="F:ATP binding"/>
    <property type="evidence" value="ECO:0007669"/>
    <property type="project" value="UniProtKB-KW"/>
</dbReference>
<dbReference type="Proteomes" id="UP000663834">
    <property type="component" value="Unassembled WGS sequence"/>
</dbReference>
<evidence type="ECO:0000256" key="1">
    <source>
        <dbReference type="ARBA" id="ARBA00012513"/>
    </source>
</evidence>
<organism evidence="10 12">
    <name type="scientific">Rotaria magnacalcarata</name>
    <dbReference type="NCBI Taxonomy" id="392030"/>
    <lineage>
        <taxon>Eukaryota</taxon>
        <taxon>Metazoa</taxon>
        <taxon>Spiralia</taxon>
        <taxon>Gnathifera</taxon>
        <taxon>Rotifera</taxon>
        <taxon>Eurotatoria</taxon>
        <taxon>Bdelloidea</taxon>
        <taxon>Philodinida</taxon>
        <taxon>Philodinidae</taxon>
        <taxon>Rotaria</taxon>
    </lineage>
</organism>
<dbReference type="InterPro" id="IPR045216">
    <property type="entry name" value="CK2_alpha"/>
</dbReference>
<dbReference type="PANTHER" id="PTHR24054">
    <property type="entry name" value="CASEIN KINASE II SUBUNIT ALPHA"/>
    <property type="match status" value="1"/>
</dbReference>
<keyword evidence="3" id="KW-0808">Transferase</keyword>